<evidence type="ECO:0000313" key="8">
    <source>
        <dbReference type="Proteomes" id="UP001165085"/>
    </source>
</evidence>
<keyword evidence="2 4" id="KW-0853">WD repeat</keyword>
<dbReference type="PROSITE" id="PS50082">
    <property type="entry name" value="WD_REPEATS_2"/>
    <property type="match status" value="1"/>
</dbReference>
<dbReference type="Pfam" id="PF23609">
    <property type="entry name" value="Beta-prop_EIPR1"/>
    <property type="match status" value="1"/>
</dbReference>
<dbReference type="Gene3D" id="2.130.10.10">
    <property type="entry name" value="YVTN repeat-like/Quinoprotein amine dehydrogenase"/>
    <property type="match status" value="1"/>
</dbReference>
<evidence type="ECO:0000256" key="1">
    <source>
        <dbReference type="ARBA" id="ARBA00005672"/>
    </source>
</evidence>
<evidence type="ECO:0000256" key="4">
    <source>
        <dbReference type="PROSITE-ProRule" id="PRU00221"/>
    </source>
</evidence>
<feature type="domain" description="EIPR1-like beta-propeller" evidence="6">
    <location>
        <begin position="183"/>
        <end position="325"/>
    </location>
</feature>
<proteinExistence type="inferred from homology"/>
<dbReference type="InterPro" id="IPR059104">
    <property type="entry name" value="Beta-prop_EIPR1-like"/>
</dbReference>
<dbReference type="GO" id="GO:0016567">
    <property type="term" value="P:protein ubiquitination"/>
    <property type="evidence" value="ECO:0007669"/>
    <property type="project" value="TreeGrafter"/>
</dbReference>
<keyword evidence="8" id="KW-1185">Reference proteome</keyword>
<evidence type="ECO:0000259" key="6">
    <source>
        <dbReference type="Pfam" id="PF23609"/>
    </source>
</evidence>
<dbReference type="InterPro" id="IPR036322">
    <property type="entry name" value="WD40_repeat_dom_sf"/>
</dbReference>
<gene>
    <name evidence="7" type="ORF">TrST_g8108</name>
</gene>
<dbReference type="OrthoDB" id="196957at2759"/>
<protein>
    <recommendedName>
        <fullName evidence="6">EIPR1-like beta-propeller domain-containing protein</fullName>
    </recommendedName>
</protein>
<dbReference type="SUPFAM" id="SSF50978">
    <property type="entry name" value="WD40 repeat-like"/>
    <property type="match status" value="1"/>
</dbReference>
<dbReference type="PANTHER" id="PTHR14205:SF15">
    <property type="entry name" value="EARP AND GARP COMPLEX-INTERACTING PROTEIN 1"/>
    <property type="match status" value="1"/>
</dbReference>
<dbReference type="Proteomes" id="UP001165085">
    <property type="component" value="Unassembled WGS sequence"/>
</dbReference>
<dbReference type="PANTHER" id="PTHR14205">
    <property type="entry name" value="WD-REPEAT PROTEIN"/>
    <property type="match status" value="1"/>
</dbReference>
<feature type="repeat" description="WD" evidence="4">
    <location>
        <begin position="257"/>
        <end position="287"/>
    </location>
</feature>
<dbReference type="AlphaFoldDB" id="A0A9W7C5U3"/>
<evidence type="ECO:0000256" key="3">
    <source>
        <dbReference type="ARBA" id="ARBA00022737"/>
    </source>
</evidence>
<organism evidence="7 8">
    <name type="scientific">Triparma strigata</name>
    <dbReference type="NCBI Taxonomy" id="1606541"/>
    <lineage>
        <taxon>Eukaryota</taxon>
        <taxon>Sar</taxon>
        <taxon>Stramenopiles</taxon>
        <taxon>Ochrophyta</taxon>
        <taxon>Bolidophyceae</taxon>
        <taxon>Parmales</taxon>
        <taxon>Triparmaceae</taxon>
        <taxon>Triparma</taxon>
    </lineage>
</organism>
<keyword evidence="3" id="KW-0677">Repeat</keyword>
<evidence type="ECO:0000256" key="2">
    <source>
        <dbReference type="ARBA" id="ARBA00022574"/>
    </source>
</evidence>
<dbReference type="InterPro" id="IPR001680">
    <property type="entry name" value="WD40_rpt"/>
</dbReference>
<feature type="compositionally biased region" description="Low complexity" evidence="5">
    <location>
        <begin position="131"/>
        <end position="143"/>
    </location>
</feature>
<reference evidence="8" key="1">
    <citation type="journal article" date="2023" name="Commun. Biol.">
        <title>Genome analysis of Parmales, the sister group of diatoms, reveals the evolutionary specialization of diatoms from phago-mixotrophs to photoautotrophs.</title>
        <authorList>
            <person name="Ban H."/>
            <person name="Sato S."/>
            <person name="Yoshikawa S."/>
            <person name="Yamada K."/>
            <person name="Nakamura Y."/>
            <person name="Ichinomiya M."/>
            <person name="Sato N."/>
            <person name="Blanc-Mathieu R."/>
            <person name="Endo H."/>
            <person name="Kuwata A."/>
            <person name="Ogata H."/>
        </authorList>
    </citation>
    <scope>NUCLEOTIDE SEQUENCE [LARGE SCALE GENOMIC DNA]</scope>
    <source>
        <strain evidence="8">NIES 3701</strain>
    </source>
</reference>
<comment type="caution">
    <text evidence="7">The sequence shown here is derived from an EMBL/GenBank/DDBJ whole genome shotgun (WGS) entry which is preliminary data.</text>
</comment>
<dbReference type="InterPro" id="IPR015943">
    <property type="entry name" value="WD40/YVTN_repeat-like_dom_sf"/>
</dbReference>
<dbReference type="EMBL" id="BRXY01000570">
    <property type="protein sequence ID" value="GMI00532.1"/>
    <property type="molecule type" value="Genomic_DNA"/>
</dbReference>
<accession>A0A9W7C5U3</accession>
<name>A0A9W7C5U3_9STRA</name>
<dbReference type="InterPro" id="IPR040323">
    <property type="entry name" value="EIPR1"/>
</dbReference>
<evidence type="ECO:0000256" key="5">
    <source>
        <dbReference type="SAM" id="MobiDB-lite"/>
    </source>
</evidence>
<feature type="region of interest" description="Disordered" evidence="5">
    <location>
        <begin position="119"/>
        <end position="145"/>
    </location>
</feature>
<dbReference type="SMART" id="SM00320">
    <property type="entry name" value="WD40"/>
    <property type="match status" value="3"/>
</dbReference>
<sequence length="401" mass="43037">MFSTSESTYSLPPPISCLDAITCNENVHGFLFASAAIVREGGKKNAVHVLTFSEETNALTAPHLPLALPGSTEAVSMSCLEEMSNGSKDPDVGMILRDAEGYEAGIYTLTGVGKSLEEVEDDLEDDTRGRSVSNSSASSQISSADPPAATLATLWSVEKSEVPLHTCAVHASNHSTLLVSSTQGLQAYDIGSRSSTWSTPKILSENYDVTSLSSDPHDSNLITCTVGTSLMTFDMRQEKAAHVIEGVDAYLATCGDYNPNRPHMFVSGGEDGLAKIWDFRSSSSSPSPPLLTLRSHTHHLTSVRYNRFHDQLLSTCGSDGSTLLWRVGTVSSSPLLELNSDEDDETSKSSADKLVQSVEGESGCMGVAWSKCDAWVYVSVEWDGGVVVNHVPSEEKYKILL</sequence>
<comment type="similarity">
    <text evidence="1">Belongs to the WD repeat EIPR1 family.</text>
</comment>
<evidence type="ECO:0000313" key="7">
    <source>
        <dbReference type="EMBL" id="GMI00532.1"/>
    </source>
</evidence>